<feature type="compositionally biased region" description="Low complexity" evidence="1">
    <location>
        <begin position="193"/>
        <end position="263"/>
    </location>
</feature>
<reference evidence="3" key="1">
    <citation type="journal article" date="2019" name="Int. J. Syst. Evol. Microbiol.">
        <title>The Global Catalogue of Microorganisms (GCM) 10K type strain sequencing project: providing services to taxonomists for standard genome sequencing and annotation.</title>
        <authorList>
            <consortium name="The Broad Institute Genomics Platform"/>
            <consortium name="The Broad Institute Genome Sequencing Center for Infectious Disease"/>
            <person name="Wu L."/>
            <person name="Ma J."/>
        </authorList>
    </citation>
    <scope>NUCLEOTIDE SEQUENCE [LARGE SCALE GENOMIC DNA]</scope>
    <source>
        <strain evidence="3">CGMCC 4.7317</strain>
    </source>
</reference>
<dbReference type="EMBL" id="JBHSTI010000008">
    <property type="protein sequence ID" value="MFC6238840.1"/>
    <property type="molecule type" value="Genomic_DNA"/>
</dbReference>
<sequence length="316" mass="30846">MTAARRGTATARAVAVLGVLGSTLLALLVAAAVTAPAAEAASYRYWTYWWGQPGATSWTFAQLGPASDRPKDGAVIGWRFAVTTESGGKKSPRAALPFASLCPQLTSAPDGQKRVAVVVDYGSTSDAPPGEQPPGGGTVRVECVTAASNANAVTVLTTAGVSLRVGGNGLVCGIDGYPRTECAAVVADPTPTPTRTSAKPTPKPTTARPTSSSAEPATTAEVPAAPAGGTPTTPAGETTTPGASASSASASSTSAAPTAQETADGSEAPLPASSGAPVASGTEAPAGGSPLGPIAGAALVAVVGAGAWWTARGRRS</sequence>
<gene>
    <name evidence="2" type="ORF">ACFQGU_13205</name>
</gene>
<evidence type="ECO:0000313" key="2">
    <source>
        <dbReference type="EMBL" id="MFC6238840.1"/>
    </source>
</evidence>
<name>A0ABW1T465_9ACTN</name>
<keyword evidence="3" id="KW-1185">Reference proteome</keyword>
<organism evidence="2 3">
    <name type="scientific">Longivirga aurantiaca</name>
    <dbReference type="NCBI Taxonomy" id="1837743"/>
    <lineage>
        <taxon>Bacteria</taxon>
        <taxon>Bacillati</taxon>
        <taxon>Actinomycetota</taxon>
        <taxon>Actinomycetes</taxon>
        <taxon>Sporichthyales</taxon>
        <taxon>Sporichthyaceae</taxon>
        <taxon>Longivirga</taxon>
    </lineage>
</organism>
<comment type="caution">
    <text evidence="2">The sequence shown here is derived from an EMBL/GenBank/DDBJ whole genome shotgun (WGS) entry which is preliminary data.</text>
</comment>
<proteinExistence type="predicted"/>
<dbReference type="NCBIfam" id="NF040672">
    <property type="entry name" value="SCO2322_fam"/>
    <property type="match status" value="1"/>
</dbReference>
<dbReference type="InterPro" id="IPR047703">
    <property type="entry name" value="SCO2322-like"/>
</dbReference>
<evidence type="ECO:0000256" key="1">
    <source>
        <dbReference type="SAM" id="MobiDB-lite"/>
    </source>
</evidence>
<protein>
    <submittedName>
        <fullName evidence="2">SCO2322 family protein</fullName>
    </submittedName>
</protein>
<feature type="region of interest" description="Disordered" evidence="1">
    <location>
        <begin position="186"/>
        <end position="293"/>
    </location>
</feature>
<dbReference type="Proteomes" id="UP001596138">
    <property type="component" value="Unassembled WGS sequence"/>
</dbReference>
<accession>A0ABW1T465</accession>
<evidence type="ECO:0000313" key="3">
    <source>
        <dbReference type="Proteomes" id="UP001596138"/>
    </source>
</evidence>
<dbReference type="RefSeq" id="WP_386767399.1">
    <property type="nucleotide sequence ID" value="NZ_JBHSTI010000008.1"/>
</dbReference>